<protein>
    <submittedName>
        <fullName evidence="1">Uncharacterized protein</fullName>
    </submittedName>
</protein>
<evidence type="ECO:0000313" key="2">
    <source>
        <dbReference type="Proteomes" id="UP001595792"/>
    </source>
</evidence>
<organism evidence="1 2">
    <name type="scientific">Pedobacter jamesrossensis</name>
    <dbReference type="NCBI Taxonomy" id="1908238"/>
    <lineage>
        <taxon>Bacteria</taxon>
        <taxon>Pseudomonadati</taxon>
        <taxon>Bacteroidota</taxon>
        <taxon>Sphingobacteriia</taxon>
        <taxon>Sphingobacteriales</taxon>
        <taxon>Sphingobacteriaceae</taxon>
        <taxon>Pedobacter</taxon>
    </lineage>
</organism>
<reference evidence="2" key="1">
    <citation type="journal article" date="2019" name="Int. J. Syst. Evol. Microbiol.">
        <title>The Global Catalogue of Microorganisms (GCM) 10K type strain sequencing project: providing services to taxonomists for standard genome sequencing and annotation.</title>
        <authorList>
            <consortium name="The Broad Institute Genomics Platform"/>
            <consortium name="The Broad Institute Genome Sequencing Center for Infectious Disease"/>
            <person name="Wu L."/>
            <person name="Ma J."/>
        </authorList>
    </citation>
    <scope>NUCLEOTIDE SEQUENCE [LARGE SCALE GENOMIC DNA]</scope>
    <source>
        <strain evidence="2">CCM 8689</strain>
    </source>
</reference>
<proteinExistence type="predicted"/>
<gene>
    <name evidence="1" type="ORF">ACFOUY_18260</name>
</gene>
<evidence type="ECO:0000313" key="1">
    <source>
        <dbReference type="EMBL" id="MFC4198655.1"/>
    </source>
</evidence>
<dbReference type="RefSeq" id="WP_378962677.1">
    <property type="nucleotide sequence ID" value="NZ_JBHRXC010000016.1"/>
</dbReference>
<comment type="caution">
    <text evidence="1">The sequence shown here is derived from an EMBL/GenBank/DDBJ whole genome shotgun (WGS) entry which is preliminary data.</text>
</comment>
<name>A0ABV8NS46_9SPHI</name>
<accession>A0ABV8NS46</accession>
<keyword evidence="2" id="KW-1185">Reference proteome</keyword>
<sequence>MLSGSASKGYSKHYNYYHCFSKYGVRYNPGKVNKLFVEEFKKYNVDCIIQKHPRNLFGGRFGREKKINQFDLSPKTHFDGTQHRTVRMNEAVRFPV</sequence>
<dbReference type="Proteomes" id="UP001595792">
    <property type="component" value="Unassembled WGS sequence"/>
</dbReference>
<dbReference type="EMBL" id="JBHSBY010000141">
    <property type="protein sequence ID" value="MFC4198655.1"/>
    <property type="molecule type" value="Genomic_DNA"/>
</dbReference>